<feature type="transmembrane region" description="Helical" evidence="4">
    <location>
        <begin position="147"/>
        <end position="169"/>
    </location>
</feature>
<feature type="transmembrane region" description="Helical" evidence="4">
    <location>
        <begin position="229"/>
        <end position="252"/>
    </location>
</feature>
<feature type="transmembrane region" description="Helical" evidence="4">
    <location>
        <begin position="79"/>
        <end position="97"/>
    </location>
</feature>
<feature type="region of interest" description="Disordered" evidence="3">
    <location>
        <begin position="784"/>
        <end position="814"/>
    </location>
</feature>
<reference evidence="6 7" key="1">
    <citation type="submission" date="2021-02" db="EMBL/GenBank/DDBJ databases">
        <title>Variation within the Batrachochytrium salamandrivorans European outbreak.</title>
        <authorList>
            <person name="Kelly M."/>
            <person name="Pasmans F."/>
            <person name="Shea T.P."/>
            <person name="Munoz J.F."/>
            <person name="Carranza S."/>
            <person name="Cuomo C.A."/>
            <person name="Martel A."/>
        </authorList>
    </citation>
    <scope>NUCLEOTIDE SEQUENCE [LARGE SCALE GENOMIC DNA]</scope>
    <source>
        <strain evidence="6 7">AMFP18/2</strain>
    </source>
</reference>
<keyword evidence="4" id="KW-1133">Transmembrane helix</keyword>
<dbReference type="InterPro" id="IPR002073">
    <property type="entry name" value="PDEase_catalytic_dom"/>
</dbReference>
<dbReference type="PRINTS" id="PR00387">
    <property type="entry name" value="PDIESTERASE1"/>
</dbReference>
<keyword evidence="1" id="KW-0479">Metal-binding</keyword>
<keyword evidence="4" id="KW-0472">Membrane</keyword>
<organism evidence="6 7">
    <name type="scientific">Batrachochytrium salamandrivorans</name>
    <dbReference type="NCBI Taxonomy" id="1357716"/>
    <lineage>
        <taxon>Eukaryota</taxon>
        <taxon>Fungi</taxon>
        <taxon>Fungi incertae sedis</taxon>
        <taxon>Chytridiomycota</taxon>
        <taxon>Chytridiomycota incertae sedis</taxon>
        <taxon>Chytridiomycetes</taxon>
        <taxon>Rhizophydiales</taxon>
        <taxon>Rhizophydiales incertae sedis</taxon>
        <taxon>Batrachochytrium</taxon>
    </lineage>
</organism>
<feature type="domain" description="PDEase" evidence="5">
    <location>
        <begin position="454"/>
        <end position="780"/>
    </location>
</feature>
<keyword evidence="7" id="KW-1185">Reference proteome</keyword>
<dbReference type="EMBL" id="JAFCIX010000136">
    <property type="protein sequence ID" value="KAH6597648.1"/>
    <property type="molecule type" value="Genomic_DNA"/>
</dbReference>
<dbReference type="CDD" id="cd00077">
    <property type="entry name" value="HDc"/>
    <property type="match status" value="1"/>
</dbReference>
<comment type="caution">
    <text evidence="6">The sequence shown here is derived from an EMBL/GenBank/DDBJ whole genome shotgun (WGS) entry which is preliminary data.</text>
</comment>
<feature type="compositionally biased region" description="Polar residues" evidence="3">
    <location>
        <begin position="1"/>
        <end position="10"/>
    </location>
</feature>
<evidence type="ECO:0000259" key="5">
    <source>
        <dbReference type="PROSITE" id="PS51845"/>
    </source>
</evidence>
<dbReference type="Gene3D" id="1.10.1300.10">
    <property type="entry name" value="3'5'-cyclic nucleotide phosphodiesterase, catalytic domain"/>
    <property type="match status" value="1"/>
</dbReference>
<dbReference type="InterPro" id="IPR003607">
    <property type="entry name" value="HD/PDEase_dom"/>
</dbReference>
<evidence type="ECO:0000313" key="7">
    <source>
        <dbReference type="Proteomes" id="UP001648503"/>
    </source>
</evidence>
<evidence type="ECO:0000313" key="6">
    <source>
        <dbReference type="EMBL" id="KAH6597648.1"/>
    </source>
</evidence>
<feature type="transmembrane region" description="Helical" evidence="4">
    <location>
        <begin position="264"/>
        <end position="283"/>
    </location>
</feature>
<feature type="transmembrane region" description="Helical" evidence="4">
    <location>
        <begin position="181"/>
        <end position="200"/>
    </location>
</feature>
<dbReference type="Pfam" id="PF00233">
    <property type="entry name" value="PDEase_I"/>
    <property type="match status" value="1"/>
</dbReference>
<evidence type="ECO:0000256" key="3">
    <source>
        <dbReference type="SAM" id="MobiDB-lite"/>
    </source>
</evidence>
<dbReference type="PANTHER" id="PTHR11347">
    <property type="entry name" value="CYCLIC NUCLEOTIDE PHOSPHODIESTERASE"/>
    <property type="match status" value="1"/>
</dbReference>
<sequence length="860" mass="97822">MKTTTFNMQGTGSGDGNDSIKSNTAGPRMNMVTLSSLIATNRAMLRPIYLTFKQPDLESEYGRYFVKYNLRRWRRSKNILFGILSLLYLYFFIQNSFDSAYWVSHFSPELKGTVTSYNIMSFCPAGWYCAPSNPDMIPMVYTLTYDIGFWSVSILMPFILGTIASQYLVSTFFTEYNDHISSIFITIITFVGVGIRYYIIEGATSFVQPTLIINMILLLGVYNLRIRFIYAVVTIWWIIILWITINIPPLILQHDSLHATGRSYGIAMASLVLTGIIISIMSYETEYFHRMQFLMSKEMKKNNAKLTNQLKLLAKSYNKKAGSLDSPLERSVMVIRSVMADPILSSQHLMALGQVLALLSSSNLLTPDLEGTIGDSLDNEQEAWLFSEIAARRRRGRAKSGGRRRPSFSHGIAGRIEPPIIEAQSLYQEEFRDDPEMTPHYRQRDTMLMTEDDLGAEYPPVIEGIAPLLARCVEYNWPIFEVTQATYQHPLSVLAQHLFTTGNLFEAFSVPRDKFRSFIRTIEKGYHDDLPYHNSIHAADVLHCMSFLANDEKIKQVTSEVEVFSMYLAAIIHDHDHPGLTNNFLVNTYDQKALLYNDKSVLENHHVASSFNVLLQPKNNFLSHLSKTDFKAIREIVVDLVLATDLTQHFTLLSMFKAKVASSETFDPYETREDRMLLYKIMIKCSDVSNPSKDMHLYESWCRLISEEFYLQGDMEKKLSLPVSPYMDRENVNIPSSQVGFIDYVVMPLFDALDKFQPIPSILNRLQRNREYWAHLKLQGITHHQLGGPNLPSSSSGGSSTQQRMSTLPRASNSHSQILTGSKMMLSIPQPAVSCMSVSEEMAATSTDISDEEEVNKESL</sequence>
<feature type="compositionally biased region" description="Polar residues" evidence="3">
    <location>
        <begin position="801"/>
        <end position="814"/>
    </location>
</feature>
<keyword evidence="4" id="KW-0812">Transmembrane</keyword>
<evidence type="ECO:0000256" key="1">
    <source>
        <dbReference type="ARBA" id="ARBA00022723"/>
    </source>
</evidence>
<evidence type="ECO:0000256" key="4">
    <source>
        <dbReference type="SAM" id="Phobius"/>
    </source>
</evidence>
<accession>A0ABQ8FFV6</accession>
<dbReference type="Proteomes" id="UP001648503">
    <property type="component" value="Unassembled WGS sequence"/>
</dbReference>
<name>A0ABQ8FFV6_9FUNG</name>
<dbReference type="SMART" id="SM00471">
    <property type="entry name" value="HDc"/>
    <property type="match status" value="1"/>
</dbReference>
<dbReference type="InterPro" id="IPR023088">
    <property type="entry name" value="PDEase"/>
</dbReference>
<keyword evidence="2" id="KW-0378">Hydrolase</keyword>
<feature type="region of interest" description="Disordered" evidence="3">
    <location>
        <begin position="1"/>
        <end position="24"/>
    </location>
</feature>
<dbReference type="PROSITE" id="PS51845">
    <property type="entry name" value="PDEASE_I_2"/>
    <property type="match status" value="1"/>
</dbReference>
<gene>
    <name evidence="6" type="ORF">BASA50_004254</name>
</gene>
<evidence type="ECO:0000256" key="2">
    <source>
        <dbReference type="ARBA" id="ARBA00022801"/>
    </source>
</evidence>
<dbReference type="SUPFAM" id="SSF109604">
    <property type="entry name" value="HD-domain/PDEase-like"/>
    <property type="match status" value="1"/>
</dbReference>
<protein>
    <recommendedName>
        <fullName evidence="5">PDEase domain-containing protein</fullName>
    </recommendedName>
</protein>
<dbReference type="InterPro" id="IPR036971">
    <property type="entry name" value="PDEase_catalytic_dom_sf"/>
</dbReference>
<proteinExistence type="predicted"/>